<dbReference type="InterPro" id="IPR008503">
    <property type="entry name" value="Asp_endopeptidase"/>
</dbReference>
<dbReference type="Pfam" id="PF05618">
    <property type="entry name" value="Zn_protease"/>
    <property type="match status" value="1"/>
</dbReference>
<dbReference type="GO" id="GO:0006508">
    <property type="term" value="P:proteolysis"/>
    <property type="evidence" value="ECO:0007669"/>
    <property type="project" value="UniProtKB-KW"/>
</dbReference>
<feature type="coiled-coil region" evidence="1">
    <location>
        <begin position="39"/>
        <end position="66"/>
    </location>
</feature>
<comment type="caution">
    <text evidence="4">The sequence shown here is derived from an EMBL/GenBank/DDBJ whole genome shotgun (WGS) entry which is preliminary data.</text>
</comment>
<keyword evidence="4" id="KW-0645">Protease</keyword>
<keyword evidence="2" id="KW-0732">Signal</keyword>
<name>A0AAW7XC28_9GAMM</name>
<keyword evidence="1" id="KW-0175">Coiled coil</keyword>
<evidence type="ECO:0000313" key="5">
    <source>
        <dbReference type="Proteomes" id="UP001169760"/>
    </source>
</evidence>
<evidence type="ECO:0000256" key="1">
    <source>
        <dbReference type="SAM" id="Coils"/>
    </source>
</evidence>
<feature type="chain" id="PRO_5043981376" evidence="2">
    <location>
        <begin position="19"/>
        <end position="265"/>
    </location>
</feature>
<dbReference type="AlphaFoldDB" id="A0AAW7XC28"/>
<reference evidence="4" key="1">
    <citation type="submission" date="2023-07" db="EMBL/GenBank/DDBJ databases">
        <title>Genome content predicts the carbon catabolic preferences of heterotrophic bacteria.</title>
        <authorList>
            <person name="Gralka M."/>
        </authorList>
    </citation>
    <scope>NUCLEOTIDE SEQUENCE</scope>
    <source>
        <strain evidence="4">I3M17_2</strain>
    </source>
</reference>
<evidence type="ECO:0000256" key="2">
    <source>
        <dbReference type="SAM" id="SignalP"/>
    </source>
</evidence>
<protein>
    <submittedName>
        <fullName evidence="4">ATP-dependent zinc protease</fullName>
    </submittedName>
</protein>
<feature type="signal peptide" evidence="2">
    <location>
        <begin position="1"/>
        <end position="18"/>
    </location>
</feature>
<keyword evidence="4" id="KW-0378">Hydrolase</keyword>
<dbReference type="PANTHER" id="PTHR38037:SF2">
    <property type="entry name" value="ATP-DEPENDENT ZINC PROTEASE DOMAIN-CONTAINING PROTEIN-RELATED"/>
    <property type="match status" value="1"/>
</dbReference>
<dbReference type="Proteomes" id="UP001169760">
    <property type="component" value="Unassembled WGS sequence"/>
</dbReference>
<sequence length="265" mass="29871">MLKVIGFIGLIVCLSACALQTGEHNRVVRQELGAQSELILKQQETIEQQQQQLKRLGESQQQLSLMLTGVSEQLDSLHEITVYQAAGVPLPSEVLADLPMSEQQESDAEGESLNGVASADKLVLGRNEWVWVDLLSKHFKARIDTGSSSSTFSADNVQPFERNGERWVSFTLPQDESNTKFETRLVRFTKIRQVGSDELERRAVVKLVIRMGDLVEETEFTLTNREKMLYPITLGRSFLRDIVVVDVARKFTQPRFQSASSTEQE</sequence>
<gene>
    <name evidence="4" type="ORF">Q4521_18090</name>
</gene>
<dbReference type="EMBL" id="JAUOPB010000014">
    <property type="protein sequence ID" value="MDO6424402.1"/>
    <property type="molecule type" value="Genomic_DNA"/>
</dbReference>
<dbReference type="RefSeq" id="WP_216065235.1">
    <property type="nucleotide sequence ID" value="NZ_JAHKPP010000039.1"/>
</dbReference>
<feature type="domain" description="Retropepsin-like aspartic endopeptidase" evidence="3">
    <location>
        <begin position="123"/>
        <end position="255"/>
    </location>
</feature>
<dbReference type="PANTHER" id="PTHR38037">
    <property type="entry name" value="ZN_PROTEASE DOMAIN-CONTAINING PROTEIN"/>
    <property type="match status" value="1"/>
</dbReference>
<proteinExistence type="predicted"/>
<evidence type="ECO:0000259" key="3">
    <source>
        <dbReference type="Pfam" id="PF05618"/>
    </source>
</evidence>
<accession>A0AAW7XC28</accession>
<organism evidence="4 5">
    <name type="scientific">Saccharophagus degradans</name>
    <dbReference type="NCBI Taxonomy" id="86304"/>
    <lineage>
        <taxon>Bacteria</taxon>
        <taxon>Pseudomonadati</taxon>
        <taxon>Pseudomonadota</taxon>
        <taxon>Gammaproteobacteria</taxon>
        <taxon>Cellvibrionales</taxon>
        <taxon>Cellvibrionaceae</taxon>
        <taxon>Saccharophagus</taxon>
    </lineage>
</organism>
<dbReference type="GO" id="GO:0008233">
    <property type="term" value="F:peptidase activity"/>
    <property type="evidence" value="ECO:0007669"/>
    <property type="project" value="UniProtKB-KW"/>
</dbReference>
<evidence type="ECO:0000313" key="4">
    <source>
        <dbReference type="EMBL" id="MDO6424402.1"/>
    </source>
</evidence>